<evidence type="ECO:0000313" key="8">
    <source>
        <dbReference type="Proteomes" id="UP000595437"/>
    </source>
</evidence>
<dbReference type="PANTHER" id="PTHR11219">
    <property type="entry name" value="TENEURIN AND N-ACETYLGLUCOSAMINE-1-PHOSPHODIESTER ALPHA-N-ACETYLGLUCOSAMINIDASE"/>
    <property type="match status" value="1"/>
</dbReference>
<dbReference type="InterPro" id="IPR056823">
    <property type="entry name" value="TEN-like_YD-shell"/>
</dbReference>
<feature type="domain" description="Teneurin 1-4-like FN-plug" evidence="4">
    <location>
        <begin position="102"/>
        <end position="172"/>
    </location>
</feature>
<accession>A0A7T8JZ03</accession>
<name>A0A7T8JZ03_CALRO</name>
<dbReference type="InterPro" id="IPR057627">
    <property type="entry name" value="FN-plug_TEN1-4"/>
</dbReference>
<organism evidence="7 8">
    <name type="scientific">Caligus rogercresseyi</name>
    <name type="common">Sea louse</name>
    <dbReference type="NCBI Taxonomy" id="217165"/>
    <lineage>
        <taxon>Eukaryota</taxon>
        <taxon>Metazoa</taxon>
        <taxon>Ecdysozoa</taxon>
        <taxon>Arthropoda</taxon>
        <taxon>Crustacea</taxon>
        <taxon>Multicrustacea</taxon>
        <taxon>Hexanauplia</taxon>
        <taxon>Copepoda</taxon>
        <taxon>Siphonostomatoida</taxon>
        <taxon>Caligidae</taxon>
        <taxon>Caligus</taxon>
    </lineage>
</organism>
<evidence type="ECO:0000256" key="2">
    <source>
        <dbReference type="ARBA" id="ARBA00022737"/>
    </source>
</evidence>
<dbReference type="PANTHER" id="PTHR11219:SF72">
    <property type="entry name" value="TENEURIN-M"/>
    <property type="match status" value="1"/>
</dbReference>
<keyword evidence="3" id="KW-1015">Disulfide bond</keyword>
<sequence length="1350" mass="152603">VIVIEDVVMSLGLKEKNSLQNSILMYPTGSSVPSACPTHSYDLWKLSSMSGSDKRSSLIAESRVLQESLPITKTQVRLIHRSSRSRGYLSTIELQLTPAGHISPTLQQIFLRITIEGVLFQKTFEADPDLKYTYSWQRLNVYRQRVFGTTTAVVKVGYSYSDCAQVIWNTQTTKISGQDLTVSDIGGWDLDIHHRYNPEEGILYRGDGSNVYLKERPRLIFTRLSERTRLGSKLTFSVSIVAGHDGSLFLGDFDYIRRIEPDGTASVLLKLNSTGVEHRYHMAVHPRDGSLYLSDPESYQIIHIPLQDSAEWTSVIGSGVSNCGDHGPAREARLTYPKGLAISAEGNVYFADGSNIRMVDEKASYPWKPLPCEGTISLEDVVLRWPTALAINPLDNTLHLIDDNMVMKVTSDGRLQIVAGRPLHCTRPQEDILNNFASHTTLVSPQSISFGPQGNMYVAESDSRRTNRISTVGTDGRINLFAGKDSKCNCLEKTCDCFSEDNHLALETIFGSISSITAGPDDTLYIADQGNERLRKIQTSIPSMTIAKEYEVYSPITQELYIFNRFGLHTSTKYIPTKEILFQFSYSVSTSNGRLVGITDANRGKISILRDYSENFSYYRSKQLIHSRRDTQGNSFVYEYNSNGRLIDVVTPTGEVLQLSADLSIQGALVNITRGQEVTRVLMQPNSILDKSIGHQKESIKMGSDDSLVVDTKWGHRVSVKTTPYALLKDDNGLAESFPIPFMEKTDIGRDTINKLEWDYFNKGSKMGKSLNVNGRRLISIEMTKDGTSSQTISIESTSSSIINVSSGPWGSLKIDPSPSGVFAPFNLETHRLGLPKVWKWGDIVKEYEYDHMNHSHGALESITTPRGHIHGFSRQPSLGYRRFLYQAPWSREPYELQVDQRGRLIAKVYPKESIKVLYSYDESHQLKYILAGTTSISYHYFAGSALVRSVEVLDEALEYQAKTELRYHLGLLKESHTRYGGQKKFFDDIHLKYQYDGSGRKLQSFKYDSKIGILLGVGNYRIRHDSFRKVEMTDLAKNWVRIKTFDEHKRLVGISLIIKGYERFSYHCEHDSASQIISETLNLPKNRKEEVKSFVYNFNGQLAKAIGVDSWIYTHDINGNLVGFEENSNKKVSIGFDSGDRVVQYGDLEFVSYDERGYVVRRGEQRFTYNGLGQMMMAIEPGRDHRGNIVQYIYSDPHRVDLLTHVHYPKASRTYQLIYDESDLLVLMETPDATYYVGSDSRGSPIHVFDSTGTLMKEINRSPFGKILHDSDITLDLHVDFCGGLVDQYTKLVHFGSRGVYDPLLGQWMTPKWETLGQDMRSPFEIFAYRFKNNDPINGDKNLSTMTGM</sequence>
<dbReference type="InterPro" id="IPR056822">
    <property type="entry name" value="TEN_NHL"/>
</dbReference>
<dbReference type="Gene3D" id="2.180.10.10">
    <property type="entry name" value="RHS repeat-associated core"/>
    <property type="match status" value="1"/>
</dbReference>
<evidence type="ECO:0000256" key="3">
    <source>
        <dbReference type="ARBA" id="ARBA00023157"/>
    </source>
</evidence>
<feature type="domain" description="Teneurin-like YD-shell" evidence="6">
    <location>
        <begin position="615"/>
        <end position="853"/>
    </location>
</feature>
<dbReference type="Pfam" id="PF24329">
    <property type="entry name" value="FN-plug_TEN1-4"/>
    <property type="match status" value="1"/>
</dbReference>
<protein>
    <recommendedName>
        <fullName evidence="9">Teneurin-3</fullName>
    </recommendedName>
</protein>
<proteinExistence type="predicted"/>
<keyword evidence="8" id="KW-1185">Reference proteome</keyword>
<dbReference type="Pfam" id="PF25023">
    <property type="entry name" value="TEN_YD-shell"/>
    <property type="match status" value="3"/>
</dbReference>
<dbReference type="OrthoDB" id="442731at2759"/>
<gene>
    <name evidence="7" type="ORF">FKW44_020548</name>
</gene>
<dbReference type="GO" id="GO:0008045">
    <property type="term" value="P:motor neuron axon guidance"/>
    <property type="evidence" value="ECO:0007669"/>
    <property type="project" value="TreeGrafter"/>
</dbReference>
<evidence type="ECO:0000259" key="5">
    <source>
        <dbReference type="Pfam" id="PF25021"/>
    </source>
</evidence>
<evidence type="ECO:0000256" key="1">
    <source>
        <dbReference type="ARBA" id="ARBA00022536"/>
    </source>
</evidence>
<reference evidence="8" key="1">
    <citation type="submission" date="2021-01" db="EMBL/GenBank/DDBJ databases">
        <title>Caligus Genome Assembly.</title>
        <authorList>
            <person name="Gallardo-Escarate C."/>
        </authorList>
    </citation>
    <scope>NUCLEOTIDE SEQUENCE [LARGE SCALE GENOMIC DNA]</scope>
</reference>
<feature type="domain" description="Teneurin NHL" evidence="5">
    <location>
        <begin position="230"/>
        <end position="537"/>
    </location>
</feature>
<evidence type="ECO:0008006" key="9">
    <source>
        <dbReference type="Google" id="ProtNLM"/>
    </source>
</evidence>
<evidence type="ECO:0000259" key="4">
    <source>
        <dbReference type="Pfam" id="PF24329"/>
    </source>
</evidence>
<dbReference type="Gene3D" id="2.120.10.30">
    <property type="entry name" value="TolB, C-terminal domain"/>
    <property type="match status" value="2"/>
</dbReference>
<feature type="non-terminal residue" evidence="7">
    <location>
        <position position="1"/>
    </location>
</feature>
<evidence type="ECO:0000313" key="7">
    <source>
        <dbReference type="EMBL" id="QQP39609.1"/>
    </source>
</evidence>
<dbReference type="InterPro" id="IPR051216">
    <property type="entry name" value="Teneurin"/>
</dbReference>
<dbReference type="Pfam" id="PF25021">
    <property type="entry name" value="TEN_NHL"/>
    <property type="match status" value="1"/>
</dbReference>
<evidence type="ECO:0000259" key="6">
    <source>
        <dbReference type="Pfam" id="PF25023"/>
    </source>
</evidence>
<dbReference type="Proteomes" id="UP000595437">
    <property type="component" value="Chromosome 14"/>
</dbReference>
<feature type="domain" description="Teneurin-like YD-shell" evidence="6">
    <location>
        <begin position="548"/>
        <end position="614"/>
    </location>
</feature>
<dbReference type="SUPFAM" id="SSF101898">
    <property type="entry name" value="NHL repeat"/>
    <property type="match status" value="1"/>
</dbReference>
<dbReference type="InterPro" id="IPR011042">
    <property type="entry name" value="6-blade_b-propeller_TolB-like"/>
</dbReference>
<keyword evidence="2" id="KW-0677">Repeat</keyword>
<dbReference type="EMBL" id="CP045903">
    <property type="protein sequence ID" value="QQP39609.1"/>
    <property type="molecule type" value="Genomic_DNA"/>
</dbReference>
<keyword evidence="1" id="KW-0245">EGF-like domain</keyword>
<feature type="domain" description="Teneurin-like YD-shell" evidence="6">
    <location>
        <begin position="856"/>
        <end position="1338"/>
    </location>
</feature>